<organism evidence="2 3">
    <name type="scientific">Eucalyptus globulus</name>
    <name type="common">Tasmanian blue gum</name>
    <dbReference type="NCBI Taxonomy" id="34317"/>
    <lineage>
        <taxon>Eukaryota</taxon>
        <taxon>Viridiplantae</taxon>
        <taxon>Streptophyta</taxon>
        <taxon>Embryophyta</taxon>
        <taxon>Tracheophyta</taxon>
        <taxon>Spermatophyta</taxon>
        <taxon>Magnoliopsida</taxon>
        <taxon>eudicotyledons</taxon>
        <taxon>Gunneridae</taxon>
        <taxon>Pentapetalae</taxon>
        <taxon>rosids</taxon>
        <taxon>malvids</taxon>
        <taxon>Myrtales</taxon>
        <taxon>Myrtaceae</taxon>
        <taxon>Myrtoideae</taxon>
        <taxon>Eucalypteae</taxon>
        <taxon>Eucalyptus</taxon>
    </lineage>
</organism>
<reference evidence="2 3" key="1">
    <citation type="submission" date="2024-11" db="EMBL/GenBank/DDBJ databases">
        <title>Chromosome-level genome assembly of Eucalyptus globulus Labill. provides insights into its genome evolution.</title>
        <authorList>
            <person name="Li X."/>
        </authorList>
    </citation>
    <scope>NUCLEOTIDE SEQUENCE [LARGE SCALE GENOMIC DNA]</scope>
    <source>
        <strain evidence="2">CL2024</strain>
        <tissue evidence="2">Fresh tender leaves</tissue>
    </source>
</reference>
<evidence type="ECO:0000256" key="1">
    <source>
        <dbReference type="SAM" id="MobiDB-lite"/>
    </source>
</evidence>
<dbReference type="Proteomes" id="UP001634007">
    <property type="component" value="Unassembled WGS sequence"/>
</dbReference>
<feature type="region of interest" description="Disordered" evidence="1">
    <location>
        <begin position="66"/>
        <end position="114"/>
    </location>
</feature>
<sequence>MEKRSHGHSSTEINVKRHRIQGLRDFPPGCGPFTLGIDHLTIGTNEGKMSDDSILESIVFDGCEKSIDEEEEEGEDPEEVIISNHENDGLGDPDPIKDEFDDVEKDEDGSDKDEDGIVKWSCLMSDDDIKGDQLGFLPSRGCNDKTVKLLRAMETINQILDIIFMTHSFTSNYISQLK</sequence>
<evidence type="ECO:0000313" key="3">
    <source>
        <dbReference type="Proteomes" id="UP001634007"/>
    </source>
</evidence>
<feature type="compositionally biased region" description="Acidic residues" evidence="1">
    <location>
        <begin position="67"/>
        <end position="79"/>
    </location>
</feature>
<gene>
    <name evidence="2" type="ORF">ACJRO7_003914</name>
</gene>
<dbReference type="EMBL" id="JBJKBG010000010">
    <property type="protein sequence ID" value="KAL3718881.1"/>
    <property type="molecule type" value="Genomic_DNA"/>
</dbReference>
<proteinExistence type="predicted"/>
<accession>A0ABD3IY87</accession>
<protein>
    <submittedName>
        <fullName evidence="2">Uncharacterized protein</fullName>
    </submittedName>
</protein>
<name>A0ABD3IY87_EUCGL</name>
<feature type="compositionally biased region" description="Acidic residues" evidence="1">
    <location>
        <begin position="99"/>
        <end position="114"/>
    </location>
</feature>
<comment type="caution">
    <text evidence="2">The sequence shown here is derived from an EMBL/GenBank/DDBJ whole genome shotgun (WGS) entry which is preliminary data.</text>
</comment>
<keyword evidence="3" id="KW-1185">Reference proteome</keyword>
<evidence type="ECO:0000313" key="2">
    <source>
        <dbReference type="EMBL" id="KAL3718881.1"/>
    </source>
</evidence>
<dbReference type="AlphaFoldDB" id="A0ABD3IY87"/>